<feature type="chain" id="PRO_5043674662" evidence="1">
    <location>
        <begin position="28"/>
        <end position="101"/>
    </location>
</feature>
<name>A0AAV4VE09_CAEEX</name>
<keyword evidence="3" id="KW-1185">Reference proteome</keyword>
<protein>
    <submittedName>
        <fullName evidence="2">Uncharacterized protein</fullName>
    </submittedName>
</protein>
<proteinExistence type="predicted"/>
<accession>A0AAV4VE09</accession>
<gene>
    <name evidence="2" type="ORF">CEXT_505491</name>
</gene>
<dbReference type="EMBL" id="BPLR01014357">
    <property type="protein sequence ID" value="GIY68278.1"/>
    <property type="molecule type" value="Genomic_DNA"/>
</dbReference>
<sequence length="101" mass="10982">MQNSSPGAAATLLFFSFQFLCLHHVSVKKGFHPPPLVSTISDRVMLTSFRSRLVEIPVPSGVNGAEAQFVLHGASHLLPLTTPEVKQQPYQELSLNENGAI</sequence>
<evidence type="ECO:0000256" key="1">
    <source>
        <dbReference type="SAM" id="SignalP"/>
    </source>
</evidence>
<organism evidence="2 3">
    <name type="scientific">Caerostris extrusa</name>
    <name type="common">Bark spider</name>
    <name type="synonym">Caerostris bankana</name>
    <dbReference type="NCBI Taxonomy" id="172846"/>
    <lineage>
        <taxon>Eukaryota</taxon>
        <taxon>Metazoa</taxon>
        <taxon>Ecdysozoa</taxon>
        <taxon>Arthropoda</taxon>
        <taxon>Chelicerata</taxon>
        <taxon>Arachnida</taxon>
        <taxon>Araneae</taxon>
        <taxon>Araneomorphae</taxon>
        <taxon>Entelegynae</taxon>
        <taxon>Araneoidea</taxon>
        <taxon>Araneidae</taxon>
        <taxon>Caerostris</taxon>
    </lineage>
</organism>
<keyword evidence="1" id="KW-0732">Signal</keyword>
<dbReference type="AlphaFoldDB" id="A0AAV4VE09"/>
<feature type="signal peptide" evidence="1">
    <location>
        <begin position="1"/>
        <end position="27"/>
    </location>
</feature>
<evidence type="ECO:0000313" key="3">
    <source>
        <dbReference type="Proteomes" id="UP001054945"/>
    </source>
</evidence>
<dbReference type="Proteomes" id="UP001054945">
    <property type="component" value="Unassembled WGS sequence"/>
</dbReference>
<reference evidence="2 3" key="1">
    <citation type="submission" date="2021-06" db="EMBL/GenBank/DDBJ databases">
        <title>Caerostris extrusa draft genome.</title>
        <authorList>
            <person name="Kono N."/>
            <person name="Arakawa K."/>
        </authorList>
    </citation>
    <scope>NUCLEOTIDE SEQUENCE [LARGE SCALE GENOMIC DNA]</scope>
</reference>
<evidence type="ECO:0000313" key="2">
    <source>
        <dbReference type="EMBL" id="GIY68278.1"/>
    </source>
</evidence>
<comment type="caution">
    <text evidence="2">The sequence shown here is derived from an EMBL/GenBank/DDBJ whole genome shotgun (WGS) entry which is preliminary data.</text>
</comment>